<dbReference type="EMBL" id="JAMZMK010009675">
    <property type="protein sequence ID" value="KAI7734642.1"/>
    <property type="molecule type" value="Genomic_DNA"/>
</dbReference>
<proteinExistence type="predicted"/>
<comment type="caution">
    <text evidence="1">The sequence shown here is derived from an EMBL/GenBank/DDBJ whole genome shotgun (WGS) entry which is preliminary data.</text>
</comment>
<keyword evidence="2" id="KW-1185">Reference proteome</keyword>
<dbReference type="Proteomes" id="UP001206925">
    <property type="component" value="Unassembled WGS sequence"/>
</dbReference>
<name>A0AAD5C3U5_AMBAR</name>
<dbReference type="AlphaFoldDB" id="A0AAD5C3U5"/>
<organism evidence="1 2">
    <name type="scientific">Ambrosia artemisiifolia</name>
    <name type="common">Common ragweed</name>
    <dbReference type="NCBI Taxonomy" id="4212"/>
    <lineage>
        <taxon>Eukaryota</taxon>
        <taxon>Viridiplantae</taxon>
        <taxon>Streptophyta</taxon>
        <taxon>Embryophyta</taxon>
        <taxon>Tracheophyta</taxon>
        <taxon>Spermatophyta</taxon>
        <taxon>Magnoliopsida</taxon>
        <taxon>eudicotyledons</taxon>
        <taxon>Gunneridae</taxon>
        <taxon>Pentapetalae</taxon>
        <taxon>asterids</taxon>
        <taxon>campanulids</taxon>
        <taxon>Asterales</taxon>
        <taxon>Asteraceae</taxon>
        <taxon>Asteroideae</taxon>
        <taxon>Heliantheae alliance</taxon>
        <taxon>Heliantheae</taxon>
        <taxon>Ambrosia</taxon>
    </lineage>
</organism>
<reference evidence="1" key="1">
    <citation type="submission" date="2022-06" db="EMBL/GenBank/DDBJ databases">
        <title>Uncovering the hologenomic basis of an extraordinary plant invasion.</title>
        <authorList>
            <person name="Bieker V.C."/>
            <person name="Martin M.D."/>
            <person name="Gilbert T."/>
            <person name="Hodgins K."/>
            <person name="Battlay P."/>
            <person name="Petersen B."/>
            <person name="Wilson J."/>
        </authorList>
    </citation>
    <scope>NUCLEOTIDE SEQUENCE</scope>
    <source>
        <strain evidence="1">AA19_3_7</strain>
        <tissue evidence="1">Leaf</tissue>
    </source>
</reference>
<protein>
    <submittedName>
        <fullName evidence="1">Uncharacterized protein</fullName>
    </submittedName>
</protein>
<evidence type="ECO:0000313" key="2">
    <source>
        <dbReference type="Proteomes" id="UP001206925"/>
    </source>
</evidence>
<gene>
    <name evidence="1" type="ORF">M8C21_026330</name>
</gene>
<accession>A0AAD5C3U5</accession>
<evidence type="ECO:0000313" key="1">
    <source>
        <dbReference type="EMBL" id="KAI7734642.1"/>
    </source>
</evidence>
<sequence length="48" mass="5488">MEKKIISAVVMIPAFHCNPTSPNMMTMKESSRRIPRPLMVIMGKFSHL</sequence>